<name>A0A0F9U6M9_9ZZZZ</name>
<accession>A0A0F9U6M9</accession>
<dbReference type="EMBL" id="LAZR01000125">
    <property type="protein sequence ID" value="KKN88855.1"/>
    <property type="molecule type" value="Genomic_DNA"/>
</dbReference>
<dbReference type="AlphaFoldDB" id="A0A0F9U6M9"/>
<comment type="caution">
    <text evidence="1">The sequence shown here is derived from an EMBL/GenBank/DDBJ whole genome shotgun (WGS) entry which is preliminary data.</text>
</comment>
<organism evidence="1">
    <name type="scientific">marine sediment metagenome</name>
    <dbReference type="NCBI Taxonomy" id="412755"/>
    <lineage>
        <taxon>unclassified sequences</taxon>
        <taxon>metagenomes</taxon>
        <taxon>ecological metagenomes</taxon>
    </lineage>
</organism>
<protein>
    <submittedName>
        <fullName evidence="1">Uncharacterized protein</fullName>
    </submittedName>
</protein>
<reference evidence="1" key="1">
    <citation type="journal article" date="2015" name="Nature">
        <title>Complex archaea that bridge the gap between prokaryotes and eukaryotes.</title>
        <authorList>
            <person name="Spang A."/>
            <person name="Saw J.H."/>
            <person name="Jorgensen S.L."/>
            <person name="Zaremba-Niedzwiedzka K."/>
            <person name="Martijn J."/>
            <person name="Lind A.E."/>
            <person name="van Eijk R."/>
            <person name="Schleper C."/>
            <person name="Guy L."/>
            <person name="Ettema T.J."/>
        </authorList>
    </citation>
    <scope>NUCLEOTIDE SEQUENCE</scope>
</reference>
<proteinExistence type="predicted"/>
<gene>
    <name evidence="1" type="ORF">LCGC14_0244620</name>
</gene>
<evidence type="ECO:0000313" key="1">
    <source>
        <dbReference type="EMBL" id="KKN88855.1"/>
    </source>
</evidence>
<sequence length="67" mass="7619">MTQDIPIAAAKEIAEKYDYDQVIIIARKVGDSGREHCTTYGVNKSHCDIARRAGEFLKYKVMGWARE</sequence>